<reference evidence="1 2" key="2">
    <citation type="journal article" date="2015" name="Eukaryot. Cell">
        <title>Asexual propagation of a virulent clone complex in a human and feline outbreak of sporotrichosis.</title>
        <authorList>
            <person name="Teixeira Mde M."/>
            <person name="Rodrigues A.M."/>
            <person name="Tsui C.K."/>
            <person name="de Almeida L.G."/>
            <person name="Van Diepeningen A.D."/>
            <person name="van den Ende B.G."/>
            <person name="Fernandes G.F."/>
            <person name="Kano R."/>
            <person name="Hamelin R.C."/>
            <person name="Lopes-Bezerra L.M."/>
            <person name="Vasconcelos A.T."/>
            <person name="de Hoog S."/>
            <person name="de Camargo Z.P."/>
            <person name="Felipe M.S."/>
        </authorList>
    </citation>
    <scope>NUCLEOTIDE SEQUENCE [LARGE SCALE GENOMIC DNA]</scope>
    <source>
        <strain evidence="1 2">1099-18</strain>
    </source>
</reference>
<evidence type="ECO:0000313" key="2">
    <source>
        <dbReference type="Proteomes" id="UP000033710"/>
    </source>
</evidence>
<evidence type="ECO:0000313" key="1">
    <source>
        <dbReference type="EMBL" id="KJR81967.1"/>
    </source>
</evidence>
<comment type="caution">
    <text evidence="1">The sequence shown here is derived from an EMBL/GenBank/DDBJ whole genome shotgun (WGS) entry which is preliminary data.</text>
</comment>
<proteinExistence type="predicted"/>
<dbReference type="AlphaFoldDB" id="A0A0F2LWZ3"/>
<dbReference type="KEGG" id="ssck:SPSK_03793"/>
<name>A0A0F2LWZ3_SPOSC</name>
<reference evidence="1 2" key="1">
    <citation type="journal article" date="2014" name="BMC Genomics">
        <title>Comparative genomics of the major fungal agents of human and animal Sporotrichosis: Sporothrix schenckii and Sporothrix brasiliensis.</title>
        <authorList>
            <person name="Teixeira M.M."/>
            <person name="de Almeida L.G."/>
            <person name="Kubitschek-Barreira P."/>
            <person name="Alves F.L."/>
            <person name="Kioshima E.S."/>
            <person name="Abadio A.K."/>
            <person name="Fernandes L."/>
            <person name="Derengowski L.S."/>
            <person name="Ferreira K.S."/>
            <person name="Souza R.C."/>
            <person name="Ruiz J.C."/>
            <person name="de Andrade N.C."/>
            <person name="Paes H.C."/>
            <person name="Nicola A.M."/>
            <person name="Albuquerque P."/>
            <person name="Gerber A.L."/>
            <person name="Martins V.P."/>
            <person name="Peconick L.D."/>
            <person name="Neto A.V."/>
            <person name="Chaucanez C.B."/>
            <person name="Silva P.A."/>
            <person name="Cunha O.L."/>
            <person name="de Oliveira F.F."/>
            <person name="dos Santos T.C."/>
            <person name="Barros A.L."/>
            <person name="Soares M.A."/>
            <person name="de Oliveira L.M."/>
            <person name="Marini M.M."/>
            <person name="Villalobos-Duno H."/>
            <person name="Cunha M.M."/>
            <person name="de Hoog S."/>
            <person name="da Silveira J.F."/>
            <person name="Henrissat B."/>
            <person name="Nino-Vega G.A."/>
            <person name="Cisalpino P.S."/>
            <person name="Mora-Montes H.M."/>
            <person name="Almeida S.R."/>
            <person name="Stajich J.E."/>
            <person name="Lopes-Bezerra L.M."/>
            <person name="Vasconcelos A.T."/>
            <person name="Felipe M.S."/>
        </authorList>
    </citation>
    <scope>NUCLEOTIDE SEQUENCE [LARGE SCALE GENOMIC DNA]</scope>
    <source>
        <strain evidence="1 2">1099-18</strain>
    </source>
</reference>
<dbReference type="Proteomes" id="UP000033710">
    <property type="component" value="Unassembled WGS sequence"/>
</dbReference>
<organism evidence="1 2">
    <name type="scientific">Sporothrix schenckii 1099-18</name>
    <dbReference type="NCBI Taxonomy" id="1397361"/>
    <lineage>
        <taxon>Eukaryota</taxon>
        <taxon>Fungi</taxon>
        <taxon>Dikarya</taxon>
        <taxon>Ascomycota</taxon>
        <taxon>Pezizomycotina</taxon>
        <taxon>Sordariomycetes</taxon>
        <taxon>Sordariomycetidae</taxon>
        <taxon>Ophiostomatales</taxon>
        <taxon>Ophiostomataceae</taxon>
        <taxon>Sporothrix</taxon>
    </lineage>
</organism>
<protein>
    <submittedName>
        <fullName evidence="1">Uncharacterized protein</fullName>
    </submittedName>
</protein>
<gene>
    <name evidence="1" type="ORF">SPSK_03793</name>
</gene>
<dbReference type="GeneID" id="27665904"/>
<dbReference type="RefSeq" id="XP_016584643.1">
    <property type="nucleotide sequence ID" value="XM_016730627.1"/>
</dbReference>
<sequence>MQGITRIGKWRRSRDHPWPLSWSSRELNIGFPRDREQRSHDGTGIPTSELWLGIQTKNDGEVEMGKQYAVKEENMQRRQITPQTAC</sequence>
<dbReference type="EMBL" id="AXCR01000010">
    <property type="protein sequence ID" value="KJR81967.1"/>
    <property type="molecule type" value="Genomic_DNA"/>
</dbReference>
<dbReference type="VEuPathDB" id="FungiDB:SPSK_03793"/>
<accession>A0A0F2LWZ3</accession>